<organism evidence="3 4">
    <name type="scientific">Daphnia magna</name>
    <dbReference type="NCBI Taxonomy" id="35525"/>
    <lineage>
        <taxon>Eukaryota</taxon>
        <taxon>Metazoa</taxon>
        <taxon>Ecdysozoa</taxon>
        <taxon>Arthropoda</taxon>
        <taxon>Crustacea</taxon>
        <taxon>Branchiopoda</taxon>
        <taxon>Diplostraca</taxon>
        <taxon>Cladocera</taxon>
        <taxon>Anomopoda</taxon>
        <taxon>Daphniidae</taxon>
        <taxon>Daphnia</taxon>
    </lineage>
</organism>
<keyword evidence="1" id="KW-0812">Transmembrane</keyword>
<accession>A0A164NQS3</accession>
<feature type="transmembrane region" description="Helical" evidence="1">
    <location>
        <begin position="50"/>
        <end position="76"/>
    </location>
</feature>
<sequence length="80" mass="8891">MSSQQCHRFQVISSLLFVFFFKSTISGPQQSSMRARVEVVELARLFFEDGRVGLSICSVQSVGVCAVASFLVVAFLKRLL</sequence>
<feature type="chain" id="PRO_5007852142" description="Secreted protein" evidence="2">
    <location>
        <begin position="27"/>
        <end position="80"/>
    </location>
</feature>
<dbReference type="Proteomes" id="UP000076858">
    <property type="component" value="Unassembled WGS sequence"/>
</dbReference>
<dbReference type="AlphaFoldDB" id="A0A164NQS3"/>
<protein>
    <recommendedName>
        <fullName evidence="5">Secreted protein</fullName>
    </recommendedName>
</protein>
<evidence type="ECO:0008006" key="5">
    <source>
        <dbReference type="Google" id="ProtNLM"/>
    </source>
</evidence>
<keyword evidence="1" id="KW-1133">Transmembrane helix</keyword>
<reference evidence="3 4" key="1">
    <citation type="submission" date="2016-03" db="EMBL/GenBank/DDBJ databases">
        <title>EvidentialGene: Evidence-directed Construction of Genes on Genomes.</title>
        <authorList>
            <person name="Gilbert D.G."/>
            <person name="Choi J.-H."/>
            <person name="Mockaitis K."/>
            <person name="Colbourne J."/>
            <person name="Pfrender M."/>
        </authorList>
    </citation>
    <scope>NUCLEOTIDE SEQUENCE [LARGE SCALE GENOMIC DNA]</scope>
    <source>
        <strain evidence="3 4">Xinb3</strain>
        <tissue evidence="3">Complete organism</tissue>
    </source>
</reference>
<comment type="caution">
    <text evidence="3">The sequence shown here is derived from an EMBL/GenBank/DDBJ whole genome shotgun (WGS) entry which is preliminary data.</text>
</comment>
<evidence type="ECO:0000313" key="4">
    <source>
        <dbReference type="Proteomes" id="UP000076858"/>
    </source>
</evidence>
<keyword evidence="2" id="KW-0732">Signal</keyword>
<evidence type="ECO:0000313" key="3">
    <source>
        <dbReference type="EMBL" id="KZS06160.1"/>
    </source>
</evidence>
<keyword evidence="1" id="KW-0472">Membrane</keyword>
<proteinExistence type="predicted"/>
<keyword evidence="4" id="KW-1185">Reference proteome</keyword>
<evidence type="ECO:0000256" key="1">
    <source>
        <dbReference type="SAM" id="Phobius"/>
    </source>
</evidence>
<evidence type="ECO:0000256" key="2">
    <source>
        <dbReference type="SAM" id="SignalP"/>
    </source>
</evidence>
<gene>
    <name evidence="3" type="ORF">APZ42_030663</name>
</gene>
<feature type="signal peptide" evidence="2">
    <location>
        <begin position="1"/>
        <end position="26"/>
    </location>
</feature>
<dbReference type="EMBL" id="LRGB01002849">
    <property type="protein sequence ID" value="KZS06160.1"/>
    <property type="molecule type" value="Genomic_DNA"/>
</dbReference>
<name>A0A164NQS3_9CRUS</name>